<evidence type="ECO:0000259" key="1">
    <source>
        <dbReference type="PROSITE" id="PS50280"/>
    </source>
</evidence>
<dbReference type="SUPFAM" id="SSF82199">
    <property type="entry name" value="SET domain"/>
    <property type="match status" value="1"/>
</dbReference>
<feature type="domain" description="SET" evidence="1">
    <location>
        <begin position="25"/>
        <end position="288"/>
    </location>
</feature>
<dbReference type="InterPro" id="IPR001214">
    <property type="entry name" value="SET_dom"/>
</dbReference>
<sequence>MTTTAAESIYNNAMQWAATQGIGLGGVAPTEIPGRGLGMVATRAIEEGEALVSVPSSIMLTIDCIPKTFIESFPERTSTHGILAAFLLHGDTILLAKWKCWTDSWPDLQSFKRCMPISWEKELDSNLVDRGKLETSHCLLPPAASGSWNSINNSTRTSSENIYQNILPKQKRRMHSAWQCVLQAFPGTDWDMFSYYWFIINTRSFYYVTPGEQEPEDWNDAVGLVPIADYFNHAGNEVGYQTDLRDITFRFTDMGDIQSCMATFDKESYTINATRRIEEGEEVYISYGSHPNDYLLVEYGFIPDHNPYDAIFLDDLVFEHFTEYELEELKMHDLYGNYKITQNGPCSRTQDVACMVCMRPKKWQEYALHRSNDTTRRKLMTDTINNWISMYLQVCTLRIRALQSTAANSPSVGLDEKNGPDNLKLWTLLKRWIQMRDICETTLNRPTEPIGGNNSRSM</sequence>
<dbReference type="InterPro" id="IPR046341">
    <property type="entry name" value="SET_dom_sf"/>
</dbReference>
<accession>A0A1L9P5B3</accession>
<dbReference type="InterPro" id="IPR050600">
    <property type="entry name" value="SETD3_SETD6_MTase"/>
</dbReference>
<dbReference type="PANTHER" id="PTHR13271">
    <property type="entry name" value="UNCHARACTERIZED PUTATIVE METHYLTRANSFERASE"/>
    <property type="match status" value="1"/>
</dbReference>
<organism evidence="2 3">
    <name type="scientific">Aspergillus versicolor CBS 583.65</name>
    <dbReference type="NCBI Taxonomy" id="1036611"/>
    <lineage>
        <taxon>Eukaryota</taxon>
        <taxon>Fungi</taxon>
        <taxon>Dikarya</taxon>
        <taxon>Ascomycota</taxon>
        <taxon>Pezizomycotina</taxon>
        <taxon>Eurotiomycetes</taxon>
        <taxon>Eurotiomycetidae</taxon>
        <taxon>Eurotiales</taxon>
        <taxon>Aspergillaceae</taxon>
        <taxon>Aspergillus</taxon>
        <taxon>Aspergillus subgen. Nidulantes</taxon>
    </lineage>
</organism>
<evidence type="ECO:0000313" key="3">
    <source>
        <dbReference type="Proteomes" id="UP000184073"/>
    </source>
</evidence>
<dbReference type="Gene3D" id="3.90.1410.10">
    <property type="entry name" value="set domain protein methyltransferase, domain 1"/>
    <property type="match status" value="1"/>
</dbReference>
<dbReference type="Proteomes" id="UP000184073">
    <property type="component" value="Unassembled WGS sequence"/>
</dbReference>
<dbReference type="PROSITE" id="PS50280">
    <property type="entry name" value="SET"/>
    <property type="match status" value="1"/>
</dbReference>
<protein>
    <recommendedName>
        <fullName evidence="1">SET domain-containing protein</fullName>
    </recommendedName>
</protein>
<dbReference type="Pfam" id="PF00856">
    <property type="entry name" value="SET"/>
    <property type="match status" value="1"/>
</dbReference>
<dbReference type="RefSeq" id="XP_040662484.1">
    <property type="nucleotide sequence ID" value="XM_040809743.1"/>
</dbReference>
<dbReference type="GeneID" id="63725254"/>
<dbReference type="AlphaFoldDB" id="A0A1L9P5B3"/>
<reference evidence="3" key="1">
    <citation type="journal article" date="2017" name="Genome Biol.">
        <title>Comparative genomics reveals high biological diversity and specific adaptations in the industrially and medically important fungal genus Aspergillus.</title>
        <authorList>
            <person name="de Vries R.P."/>
            <person name="Riley R."/>
            <person name="Wiebenga A."/>
            <person name="Aguilar-Osorio G."/>
            <person name="Amillis S."/>
            <person name="Uchima C.A."/>
            <person name="Anderluh G."/>
            <person name="Asadollahi M."/>
            <person name="Askin M."/>
            <person name="Barry K."/>
            <person name="Battaglia E."/>
            <person name="Bayram O."/>
            <person name="Benocci T."/>
            <person name="Braus-Stromeyer S.A."/>
            <person name="Caldana C."/>
            <person name="Canovas D."/>
            <person name="Cerqueira G.C."/>
            <person name="Chen F."/>
            <person name="Chen W."/>
            <person name="Choi C."/>
            <person name="Clum A."/>
            <person name="Dos Santos R.A."/>
            <person name="Damasio A.R."/>
            <person name="Diallinas G."/>
            <person name="Emri T."/>
            <person name="Fekete E."/>
            <person name="Flipphi M."/>
            <person name="Freyberg S."/>
            <person name="Gallo A."/>
            <person name="Gournas C."/>
            <person name="Habgood R."/>
            <person name="Hainaut M."/>
            <person name="Harispe M.L."/>
            <person name="Henrissat B."/>
            <person name="Hilden K.S."/>
            <person name="Hope R."/>
            <person name="Hossain A."/>
            <person name="Karabika E."/>
            <person name="Karaffa L."/>
            <person name="Karanyi Z."/>
            <person name="Krasevec N."/>
            <person name="Kuo A."/>
            <person name="Kusch H."/>
            <person name="LaButti K."/>
            <person name="Lagendijk E.L."/>
            <person name="Lapidus A."/>
            <person name="Levasseur A."/>
            <person name="Lindquist E."/>
            <person name="Lipzen A."/>
            <person name="Logrieco A.F."/>
            <person name="MacCabe A."/>
            <person name="Maekelae M.R."/>
            <person name="Malavazi I."/>
            <person name="Melin P."/>
            <person name="Meyer V."/>
            <person name="Mielnichuk N."/>
            <person name="Miskei M."/>
            <person name="Molnar A.P."/>
            <person name="Mule G."/>
            <person name="Ngan C.Y."/>
            <person name="Orejas M."/>
            <person name="Orosz E."/>
            <person name="Ouedraogo J.P."/>
            <person name="Overkamp K.M."/>
            <person name="Park H.-S."/>
            <person name="Perrone G."/>
            <person name="Piumi F."/>
            <person name="Punt P.J."/>
            <person name="Ram A.F."/>
            <person name="Ramon A."/>
            <person name="Rauscher S."/>
            <person name="Record E."/>
            <person name="Riano-Pachon D.M."/>
            <person name="Robert V."/>
            <person name="Roehrig J."/>
            <person name="Ruller R."/>
            <person name="Salamov A."/>
            <person name="Salih N.S."/>
            <person name="Samson R.A."/>
            <person name="Sandor E."/>
            <person name="Sanguinetti M."/>
            <person name="Schuetze T."/>
            <person name="Sepcic K."/>
            <person name="Shelest E."/>
            <person name="Sherlock G."/>
            <person name="Sophianopoulou V."/>
            <person name="Squina F.M."/>
            <person name="Sun H."/>
            <person name="Susca A."/>
            <person name="Todd R.B."/>
            <person name="Tsang A."/>
            <person name="Unkles S.E."/>
            <person name="van de Wiele N."/>
            <person name="van Rossen-Uffink D."/>
            <person name="Oliveira J.V."/>
            <person name="Vesth T.C."/>
            <person name="Visser J."/>
            <person name="Yu J.-H."/>
            <person name="Zhou M."/>
            <person name="Andersen M.R."/>
            <person name="Archer D.B."/>
            <person name="Baker S.E."/>
            <person name="Benoit I."/>
            <person name="Brakhage A.A."/>
            <person name="Braus G.H."/>
            <person name="Fischer R."/>
            <person name="Frisvad J.C."/>
            <person name="Goldman G.H."/>
            <person name="Houbraken J."/>
            <person name="Oakley B."/>
            <person name="Pocsi I."/>
            <person name="Scazzocchio C."/>
            <person name="Seiboth B."/>
            <person name="vanKuyk P.A."/>
            <person name="Wortman J."/>
            <person name="Dyer P.S."/>
            <person name="Grigoriev I.V."/>
        </authorList>
    </citation>
    <scope>NUCLEOTIDE SEQUENCE [LARGE SCALE GENOMIC DNA]</scope>
    <source>
        <strain evidence="3">CBS 583.65</strain>
    </source>
</reference>
<evidence type="ECO:0000313" key="2">
    <source>
        <dbReference type="EMBL" id="OJI96721.1"/>
    </source>
</evidence>
<dbReference type="VEuPathDB" id="FungiDB:ASPVEDRAFT_251273"/>
<dbReference type="PANTHER" id="PTHR13271:SF137">
    <property type="entry name" value="SET DOMAIN-CONTAINING PROTEIN"/>
    <property type="match status" value="1"/>
</dbReference>
<dbReference type="EMBL" id="KV878125">
    <property type="protein sequence ID" value="OJI96721.1"/>
    <property type="molecule type" value="Genomic_DNA"/>
</dbReference>
<dbReference type="GO" id="GO:0016279">
    <property type="term" value="F:protein-lysine N-methyltransferase activity"/>
    <property type="evidence" value="ECO:0007669"/>
    <property type="project" value="UniProtKB-ARBA"/>
</dbReference>
<name>A0A1L9P5B3_ASPVE</name>
<keyword evidence="3" id="KW-1185">Reference proteome</keyword>
<dbReference type="STRING" id="1036611.A0A1L9P5B3"/>
<dbReference type="OrthoDB" id="341421at2759"/>
<proteinExistence type="predicted"/>
<gene>
    <name evidence="2" type="ORF">ASPVEDRAFT_251273</name>
</gene>